<name>A0A8S5VKB8_9CAUD</name>
<dbReference type="EMBL" id="BK035253">
    <property type="protein sequence ID" value="DAG89127.1"/>
    <property type="molecule type" value="Genomic_DNA"/>
</dbReference>
<accession>A0A8S5VKB8</accession>
<organism evidence="1">
    <name type="scientific">Ackermannviridae sp</name>
    <dbReference type="NCBI Taxonomy" id="2831612"/>
    <lineage>
        <taxon>Viruses</taxon>
        <taxon>Duplodnaviria</taxon>
        <taxon>Heunggongvirae</taxon>
        <taxon>Uroviricota</taxon>
        <taxon>Caudoviricetes</taxon>
        <taxon>Pantevenvirales</taxon>
        <taxon>Ackermannviridae</taxon>
    </lineage>
</organism>
<sequence length="45" mass="5440">MYNERTREEASFRGEAHSLYSFNVSTRKIRFVASRLRLGRFFCCF</sequence>
<reference evidence="1" key="1">
    <citation type="journal article" date="2021" name="Proc. Natl. Acad. Sci. U.S.A.">
        <title>A Catalog of Tens of Thousands of Viruses from Human Metagenomes Reveals Hidden Associations with Chronic Diseases.</title>
        <authorList>
            <person name="Tisza M.J."/>
            <person name="Buck C.B."/>
        </authorList>
    </citation>
    <scope>NUCLEOTIDE SEQUENCE</scope>
    <source>
        <strain evidence="1">CtfgE36</strain>
    </source>
</reference>
<evidence type="ECO:0000313" key="1">
    <source>
        <dbReference type="EMBL" id="DAG89127.1"/>
    </source>
</evidence>
<proteinExistence type="predicted"/>
<protein>
    <submittedName>
        <fullName evidence="1">Uncharacterized protein</fullName>
    </submittedName>
</protein>